<feature type="transmembrane region" description="Helical" evidence="1">
    <location>
        <begin position="89"/>
        <end position="110"/>
    </location>
</feature>
<dbReference type="KEGG" id="bda:FSZ17_16290"/>
<dbReference type="PIRSF" id="PIRSF029895">
    <property type="entry name" value="SpoIV"/>
    <property type="match status" value="1"/>
</dbReference>
<dbReference type="NCBIfam" id="TIGR02876">
    <property type="entry name" value="spore_yqfD"/>
    <property type="match status" value="1"/>
</dbReference>
<evidence type="ECO:0000256" key="1">
    <source>
        <dbReference type="SAM" id="Phobius"/>
    </source>
</evidence>
<evidence type="ECO:0000313" key="2">
    <source>
        <dbReference type="EMBL" id="QED48682.1"/>
    </source>
</evidence>
<dbReference type="EMBL" id="CP042593">
    <property type="protein sequence ID" value="QED48682.1"/>
    <property type="molecule type" value="Genomic_DNA"/>
</dbReference>
<accession>A0A5B8Z6D0</accession>
<protein>
    <submittedName>
        <fullName evidence="2">Sporulation protein YqfD</fullName>
    </submittedName>
</protein>
<gene>
    <name evidence="2" type="primary">yqfD</name>
    <name evidence="2" type="ORF">FSZ17_16290</name>
</gene>
<dbReference type="AlphaFoldDB" id="A0A5B8Z6D0"/>
<organism evidence="2 3">
    <name type="scientific">Cytobacillus dafuensis</name>
    <name type="common">Bacillus dafuensis</name>
    <dbReference type="NCBI Taxonomy" id="1742359"/>
    <lineage>
        <taxon>Bacteria</taxon>
        <taxon>Bacillati</taxon>
        <taxon>Bacillota</taxon>
        <taxon>Bacilli</taxon>
        <taxon>Bacillales</taxon>
        <taxon>Bacillaceae</taxon>
        <taxon>Cytobacillus</taxon>
    </lineage>
</organism>
<dbReference type="RefSeq" id="WP_057771611.1">
    <property type="nucleotide sequence ID" value="NZ_CP042593.1"/>
</dbReference>
<keyword evidence="3" id="KW-1185">Reference proteome</keyword>
<keyword evidence="1" id="KW-1133">Transmembrane helix</keyword>
<dbReference type="STRING" id="1742359.GCA_001439625_02424"/>
<dbReference type="Proteomes" id="UP000321555">
    <property type="component" value="Chromosome"/>
</dbReference>
<keyword evidence="1" id="KW-0472">Membrane</keyword>
<reference evidence="3" key="1">
    <citation type="submission" date="2019-08" db="EMBL/GenBank/DDBJ databases">
        <authorList>
            <person name="Zheng X."/>
        </authorList>
    </citation>
    <scope>NUCLEOTIDE SEQUENCE [LARGE SCALE GENOMIC DNA]</scope>
    <source>
        <strain evidence="3">FJAT-25496</strain>
    </source>
</reference>
<dbReference type="InterPro" id="IPR010690">
    <property type="entry name" value="YqfD"/>
</dbReference>
<evidence type="ECO:0000313" key="3">
    <source>
        <dbReference type="Proteomes" id="UP000321555"/>
    </source>
</evidence>
<sequence>MKNLWIEFIGGIVTVKAKGKGIERFINTLTRNGIHIWQVKRHGVEAVIFKMKLKDVNQIRNAVRNSDCKIEFLQRTGFPFLFKRLLKNFGFVLGATAFIIVIFVLSNMVWGIEIKGANPATEYKIRKELTEMGVKRGKLQFFLDNVEGIQRKLSDNIEEITWVGVELKGTTYHLQVVEKNDPKKPEYLSPRNLVAKKKAVIVYMFVEEGQPVVRVNDHVQPGQLLVAGKIGKEGNIELVPAKGEIYGETWYKTDVTLPLKKTFQVFNGNEKRKHFIKIGNVEIPVWGFKKVEYKDFETESNEKKINFLKWELPISYIDRTIRESEQETLIYDHEQAFEAAKTLARNKIKSQLSENDKIKGEKVLHKSVDNDKVTISIHFQIIENIAEAQPIVQGDTE</sequence>
<dbReference type="OrthoDB" id="1640349at2"/>
<dbReference type="Pfam" id="PF06898">
    <property type="entry name" value="YqfD"/>
    <property type="match status" value="1"/>
</dbReference>
<keyword evidence="1" id="KW-0812">Transmembrane</keyword>
<name>A0A5B8Z6D0_CYTDA</name>
<proteinExistence type="predicted"/>